<evidence type="ECO:0000313" key="2">
    <source>
        <dbReference type="Proteomes" id="UP000254817"/>
    </source>
</evidence>
<protein>
    <submittedName>
        <fullName evidence="1">Putative type III effector protein (Ankyrin repeat protein A)</fullName>
    </submittedName>
</protein>
<reference evidence="1 2" key="1">
    <citation type="submission" date="2018-06" db="EMBL/GenBank/DDBJ databases">
        <authorList>
            <consortium name="Pathogen Informatics"/>
            <person name="Doyle S."/>
        </authorList>
    </citation>
    <scope>NUCLEOTIDE SEQUENCE [LARGE SCALE GENOMIC DNA]</scope>
    <source>
        <strain evidence="1 2">NCTC11112</strain>
    </source>
</reference>
<dbReference type="AlphaFoldDB" id="A0A376MNE1"/>
<evidence type="ECO:0000313" key="1">
    <source>
        <dbReference type="EMBL" id="STG51853.1"/>
    </source>
</evidence>
<organism evidence="1 2">
    <name type="scientific">Escherichia coli</name>
    <dbReference type="NCBI Taxonomy" id="562"/>
    <lineage>
        <taxon>Bacteria</taxon>
        <taxon>Pseudomonadati</taxon>
        <taxon>Pseudomonadota</taxon>
        <taxon>Gammaproteobacteria</taxon>
        <taxon>Enterobacterales</taxon>
        <taxon>Enterobacteriaceae</taxon>
        <taxon>Escherichia</taxon>
    </lineage>
</organism>
<proteinExistence type="predicted"/>
<accession>A0A376MNE1</accession>
<dbReference type="EMBL" id="UGAW01000001">
    <property type="protein sequence ID" value="STG51853.1"/>
    <property type="molecule type" value="Genomic_DNA"/>
</dbReference>
<name>A0A376MNE1_ECOLX</name>
<gene>
    <name evidence="1" type="primary">arpA_2</name>
    <name evidence="1" type="ORF">NCTC11112_02334</name>
</gene>
<dbReference type="Proteomes" id="UP000254817">
    <property type="component" value="Unassembled WGS sequence"/>
</dbReference>
<sequence>MANGDANMLKIVLDALPLLIRTCHLTKEQVLDLLKAKDFMVAQDYIWRCKMDIAIS</sequence>